<keyword evidence="3" id="KW-1185">Reference proteome</keyword>
<sequence>MINIYENLIEYSGISEYIPKDLTCYKEFNLESIIDLPLNRPTLKEIIKVSMKPIINSTRIIDTPQGKSLEGQELTGKKYIIEGEVKLRIDYLAENEKNKIYCIYHKQNFSSGMILHKDMVNSHILIPSIFIEEINAELLSNEQIIVLVTLLSTVEK</sequence>
<organism evidence="2 3">
    <name type="scientific">Clostridium weizhouense</name>
    <dbReference type="NCBI Taxonomy" id="2859781"/>
    <lineage>
        <taxon>Bacteria</taxon>
        <taxon>Bacillati</taxon>
        <taxon>Bacillota</taxon>
        <taxon>Clostridia</taxon>
        <taxon>Eubacteriales</taxon>
        <taxon>Clostridiaceae</taxon>
        <taxon>Clostridium</taxon>
    </lineage>
</organism>
<dbReference type="RefSeq" id="WP_219778314.1">
    <property type="nucleotide sequence ID" value="NZ_JAHXPT010000002.1"/>
</dbReference>
<dbReference type="Proteomes" id="UP001519921">
    <property type="component" value="Unassembled WGS sequence"/>
</dbReference>
<protein>
    <recommendedName>
        <fullName evidence="1">SipL SPOCS domain-containing protein</fullName>
    </recommendedName>
</protein>
<comment type="caution">
    <text evidence="2">The sequence shown here is derived from an EMBL/GenBank/DDBJ whole genome shotgun (WGS) entry which is preliminary data.</text>
</comment>
<evidence type="ECO:0000313" key="2">
    <source>
        <dbReference type="EMBL" id="MBW6409266.1"/>
    </source>
</evidence>
<evidence type="ECO:0000259" key="1">
    <source>
        <dbReference type="Pfam" id="PF12673"/>
    </source>
</evidence>
<feature type="domain" description="SipL SPOCS" evidence="1">
    <location>
        <begin position="44"/>
        <end position="115"/>
    </location>
</feature>
<proteinExistence type="predicted"/>
<name>A0ABS7AKT2_9CLOT</name>
<reference evidence="2 3" key="1">
    <citation type="submission" date="2021-07" db="EMBL/GenBank/DDBJ databases">
        <title>Clostridium weizhouense sp. nov., an anaerobic bacterium isolated from activated sludge of Petroleum wastewater.</title>
        <authorList>
            <person name="Li Q."/>
        </authorList>
    </citation>
    <scope>NUCLEOTIDE SEQUENCE [LARGE SCALE GENOMIC DNA]</scope>
    <source>
        <strain evidence="2 3">YB-6</strain>
    </source>
</reference>
<dbReference type="InterPro" id="IPR024300">
    <property type="entry name" value="SipL_SPOCS_dom"/>
</dbReference>
<dbReference type="Pfam" id="PF12673">
    <property type="entry name" value="SipL"/>
    <property type="match status" value="1"/>
</dbReference>
<gene>
    <name evidence="2" type="ORF">KYD98_04115</name>
</gene>
<dbReference type="EMBL" id="JAHXPT010000002">
    <property type="protein sequence ID" value="MBW6409266.1"/>
    <property type="molecule type" value="Genomic_DNA"/>
</dbReference>
<evidence type="ECO:0000313" key="3">
    <source>
        <dbReference type="Proteomes" id="UP001519921"/>
    </source>
</evidence>
<accession>A0ABS7AKT2</accession>